<sequence length="120" mass="13708">MGIGETERNSRTSPEPVKWSYLIEDLLQLLFRGASSHLRSSRSLAVSSYQAFFFSAIPMTYHLITAPVGLLNAGIDLGAKRLFHRSRAPHRKYSTKFRRIRAVQENEGPRRLVDLIRIIP</sequence>
<name>A0A9D5CA69_9LILI</name>
<comment type="caution">
    <text evidence="1">The sequence shown here is derived from an EMBL/GenBank/DDBJ whole genome shotgun (WGS) entry which is preliminary data.</text>
</comment>
<evidence type="ECO:0000313" key="2">
    <source>
        <dbReference type="Proteomes" id="UP001085076"/>
    </source>
</evidence>
<evidence type="ECO:0000313" key="1">
    <source>
        <dbReference type="EMBL" id="KAJ0969371.1"/>
    </source>
</evidence>
<reference evidence="1" key="1">
    <citation type="submission" date="2021-03" db="EMBL/GenBank/DDBJ databases">
        <authorList>
            <person name="Li Z."/>
            <person name="Yang C."/>
        </authorList>
    </citation>
    <scope>NUCLEOTIDE SEQUENCE</scope>
    <source>
        <strain evidence="1">Dzin_1.0</strain>
        <tissue evidence="1">Leaf</tissue>
    </source>
</reference>
<dbReference type="Proteomes" id="UP001085076">
    <property type="component" value="Miscellaneous, Linkage group lg06"/>
</dbReference>
<dbReference type="EMBL" id="JAGGNH010000006">
    <property type="protein sequence ID" value="KAJ0969371.1"/>
    <property type="molecule type" value="Genomic_DNA"/>
</dbReference>
<proteinExistence type="predicted"/>
<gene>
    <name evidence="1" type="ORF">J5N97_022248</name>
</gene>
<keyword evidence="2" id="KW-1185">Reference proteome</keyword>
<protein>
    <submittedName>
        <fullName evidence="1">Uncharacterized protein</fullName>
    </submittedName>
</protein>
<reference evidence="1" key="2">
    <citation type="journal article" date="2022" name="Hortic Res">
        <title>The genome of Dioscorea zingiberensis sheds light on the biosynthesis, origin and evolution of the medicinally important diosgenin saponins.</title>
        <authorList>
            <person name="Li Y."/>
            <person name="Tan C."/>
            <person name="Li Z."/>
            <person name="Guo J."/>
            <person name="Li S."/>
            <person name="Chen X."/>
            <person name="Wang C."/>
            <person name="Dai X."/>
            <person name="Yang H."/>
            <person name="Song W."/>
            <person name="Hou L."/>
            <person name="Xu J."/>
            <person name="Tong Z."/>
            <person name="Xu A."/>
            <person name="Yuan X."/>
            <person name="Wang W."/>
            <person name="Yang Q."/>
            <person name="Chen L."/>
            <person name="Sun Z."/>
            <person name="Wang K."/>
            <person name="Pan B."/>
            <person name="Chen J."/>
            <person name="Bao Y."/>
            <person name="Liu F."/>
            <person name="Qi X."/>
            <person name="Gang D.R."/>
            <person name="Wen J."/>
            <person name="Li J."/>
        </authorList>
    </citation>
    <scope>NUCLEOTIDE SEQUENCE</scope>
    <source>
        <strain evidence="1">Dzin_1.0</strain>
    </source>
</reference>
<dbReference type="AlphaFoldDB" id="A0A9D5CA69"/>
<organism evidence="1 2">
    <name type="scientific">Dioscorea zingiberensis</name>
    <dbReference type="NCBI Taxonomy" id="325984"/>
    <lineage>
        <taxon>Eukaryota</taxon>
        <taxon>Viridiplantae</taxon>
        <taxon>Streptophyta</taxon>
        <taxon>Embryophyta</taxon>
        <taxon>Tracheophyta</taxon>
        <taxon>Spermatophyta</taxon>
        <taxon>Magnoliopsida</taxon>
        <taxon>Liliopsida</taxon>
        <taxon>Dioscoreales</taxon>
        <taxon>Dioscoreaceae</taxon>
        <taxon>Dioscorea</taxon>
    </lineage>
</organism>
<accession>A0A9D5CA69</accession>